<dbReference type="Proteomes" id="UP000243579">
    <property type="component" value="Unassembled WGS sequence"/>
</dbReference>
<dbReference type="SUPFAM" id="SSF53067">
    <property type="entry name" value="Actin-like ATPase domain"/>
    <property type="match status" value="2"/>
</dbReference>
<evidence type="ECO:0000256" key="3">
    <source>
        <dbReference type="SAM" id="Coils"/>
    </source>
</evidence>
<comment type="similarity">
    <text evidence="2">Belongs to the actin family.</text>
</comment>
<dbReference type="EMBL" id="JNBR01000364">
    <property type="protein sequence ID" value="OQR94420.1"/>
    <property type="molecule type" value="Genomic_DNA"/>
</dbReference>
<name>A0A1V9Z998_ACHHY</name>
<proteinExistence type="inferred from homology"/>
<dbReference type="STRING" id="1202772.A0A1V9Z998"/>
<accession>A0A1V9Z998</accession>
<feature type="region of interest" description="Disordered" evidence="4">
    <location>
        <begin position="61"/>
        <end position="188"/>
    </location>
</feature>
<evidence type="ECO:0000256" key="4">
    <source>
        <dbReference type="SAM" id="MobiDB-lite"/>
    </source>
</evidence>
<feature type="compositionally biased region" description="Low complexity" evidence="4">
    <location>
        <begin position="61"/>
        <end position="75"/>
    </location>
</feature>
<feature type="coiled-coil region" evidence="3">
    <location>
        <begin position="430"/>
        <end position="464"/>
    </location>
</feature>
<comment type="caution">
    <text evidence="5">The sequence shown here is derived from an EMBL/GenBank/DDBJ whole genome shotgun (WGS) entry which is preliminary data.</text>
</comment>
<dbReference type="Gene3D" id="3.30.420.40">
    <property type="match status" value="2"/>
</dbReference>
<keyword evidence="3" id="KW-0175">Coiled coil</keyword>
<dbReference type="PANTHER" id="PTHR11937">
    <property type="entry name" value="ACTIN"/>
    <property type="match status" value="1"/>
</dbReference>
<feature type="coiled-coil region" evidence="3">
    <location>
        <begin position="488"/>
        <end position="601"/>
    </location>
</feature>
<dbReference type="OrthoDB" id="74201at2759"/>
<feature type="compositionally biased region" description="Basic and acidic residues" evidence="4">
    <location>
        <begin position="19"/>
        <end position="31"/>
    </location>
</feature>
<gene>
    <name evidence="5" type="ORF">ACHHYP_01320</name>
</gene>
<feature type="region of interest" description="Disordered" evidence="4">
    <location>
        <begin position="1"/>
        <end position="31"/>
    </location>
</feature>
<feature type="coiled-coil region" evidence="3">
    <location>
        <begin position="889"/>
        <end position="954"/>
    </location>
</feature>
<evidence type="ECO:0000313" key="6">
    <source>
        <dbReference type="Proteomes" id="UP000243579"/>
    </source>
</evidence>
<dbReference type="InterPro" id="IPR004000">
    <property type="entry name" value="Actin"/>
</dbReference>
<dbReference type="InterPro" id="IPR043129">
    <property type="entry name" value="ATPase_NBD"/>
</dbReference>
<feature type="coiled-coil region" evidence="3">
    <location>
        <begin position="678"/>
        <end position="730"/>
    </location>
</feature>
<feature type="coiled-coil region" evidence="3">
    <location>
        <begin position="315"/>
        <end position="342"/>
    </location>
</feature>
<evidence type="ECO:0000256" key="1">
    <source>
        <dbReference type="ARBA" id="ARBA00049360"/>
    </source>
</evidence>
<dbReference type="Pfam" id="PF00022">
    <property type="entry name" value="Actin"/>
    <property type="match status" value="1"/>
</dbReference>
<keyword evidence="6" id="KW-1185">Reference proteome</keyword>
<protein>
    <recommendedName>
        <fullName evidence="7">Actin-like protein</fullName>
    </recommendedName>
</protein>
<dbReference type="Gene3D" id="3.90.640.10">
    <property type="entry name" value="Actin, Chain A, domain 4"/>
    <property type="match status" value="1"/>
</dbReference>
<sequence>MSSAVPSYLRSTSSSSGKVKKDTKVDKKKVPDIPIRRVAPVAGGTKKEEFRVRPPPAPLAIAIPAASPPKTASTLTHSKTAKRLVPSPKKIKRAATISEDRKLRSPPDTANIPSYMRQTVSRGYKEGTLQHPAEPLTSSSPPKKVVTPKQALLKTQTSFKATTAPGVTIRRTSRQIEPTNEQPKVSVPDLTDVKETSVAHAEPATEAIVDNQPECKTPPPPTDSDDIVPAASSPVTPIPVPRPSPRAAIALSVDDALDLAAAMRTISSLTDEAQKKAIALAKAETARLEVVADRDALRSSMDKMTAAHTTAKAKCESLADAVRTLERQRESLEAELLEHKVALSDVKAHVAAATAAKNATVATAEGRVVELTAHVATLELEKSARDKELEHLNRICGALQLQVNAFETKQAEWTAQAAGVAELHDTLTTLQRRAEVSEDLQRQMTDLEADRAALRARVAALTASEAETAATIRQLEVQVLAAGTQGSSRSLEATVAGLQRQLDQATLALEDNDVTRGERHHELEISRLHSEVASLKAQLDEATTTAAATRAEMASVDTRMQALQRQYEETTAEVARTASVHAQLTKDLQQRDDRIAELVAERQTADAEAAVARATLLCEHEAEWAARLTETKLDAERRAEAVEASYELQLRDLADQVAAATMTAESTAAAKAESTRALAALQAQIAEKDTTLQSLATERSDCASALEATVAEHETTIVALTTRLSELQAAAARDAEHQNALRADAATHAAVVESFSAQVATIEADLRDERARSEEVKARYGESMTVLSALEAERGELLARVEALTADQAQIAAAHASEVAHLRGSVDELAGVAQDYAIQSAMLSAKEAELATTATAHAAVVESFVVQLEALQAKVAAKDAEAVTLSAAHKAMGDEMDTLRQRMLELKAQGEATPDRTAELEAGTRDLTAQLAQAKATAAELANARTALNAQQQQQEACDVQLRVLTESHKELKEIDAAKSRQISALQDKLQCHAMQERELRATIAGLQAQLAATAPAPVAPFATPAPVIGKGVLVVHLGAFELQAGLLMGDQASFVPAVKLPALVAVPQGGAAELHRVLQGSSYVGTGSVRVGYERGYFVGKDAVHFLYEHPDPALRCILRQERVVQAGHITSVDYLEALLHQLFAAIGMEDAVCNYNVIVTHKPQLPKHERERLVEVLFEKCGAKGALLATDALMSLRARGKSTGLVVDVGADASYVVPIYEDMILDHAVVVVPMGGEALVQFMVSMLLSQDSDEYHKIPSRLQTKIGRALLESKGMVAKDFDAMAEKHGRFERTSVQVLPTQSQPVWHKAVAVKTAHPLHVSYCTQLPAGPTLELHCDVERFVAPELLWQPKLNPDNACDVGLQDAIGMALSACAEQLHEELLANVVCTGGVCLLPGFKARLTQEIQKLYPLEPSVHVDVATKDEHPTFAGTCMYADGLQDRLWIDGSEYDAMGPGALHAKCF</sequence>
<evidence type="ECO:0008006" key="7">
    <source>
        <dbReference type="Google" id="ProtNLM"/>
    </source>
</evidence>
<organism evidence="5 6">
    <name type="scientific">Achlya hypogyna</name>
    <name type="common">Oomycete</name>
    <name type="synonym">Protoachlya hypogyna</name>
    <dbReference type="NCBI Taxonomy" id="1202772"/>
    <lineage>
        <taxon>Eukaryota</taxon>
        <taxon>Sar</taxon>
        <taxon>Stramenopiles</taxon>
        <taxon>Oomycota</taxon>
        <taxon>Saprolegniomycetes</taxon>
        <taxon>Saprolegniales</taxon>
        <taxon>Achlyaceae</taxon>
        <taxon>Achlya</taxon>
    </lineage>
</organism>
<evidence type="ECO:0000256" key="2">
    <source>
        <dbReference type="RuleBase" id="RU000487"/>
    </source>
</evidence>
<feature type="coiled-coil region" evidence="3">
    <location>
        <begin position="759"/>
        <end position="807"/>
    </location>
</feature>
<dbReference type="SMART" id="SM00268">
    <property type="entry name" value="ACTIN"/>
    <property type="match status" value="1"/>
</dbReference>
<evidence type="ECO:0000313" key="5">
    <source>
        <dbReference type="EMBL" id="OQR94420.1"/>
    </source>
</evidence>
<comment type="catalytic activity">
    <reaction evidence="1">
        <text>ATP + H2O = ADP + phosphate + H(+)</text>
        <dbReference type="Rhea" id="RHEA:13065"/>
        <dbReference type="ChEBI" id="CHEBI:15377"/>
        <dbReference type="ChEBI" id="CHEBI:15378"/>
        <dbReference type="ChEBI" id="CHEBI:30616"/>
        <dbReference type="ChEBI" id="CHEBI:43474"/>
        <dbReference type="ChEBI" id="CHEBI:456216"/>
    </reaction>
</comment>
<reference evidence="5 6" key="1">
    <citation type="journal article" date="2014" name="Genome Biol. Evol.">
        <title>The secreted proteins of Achlya hypogyna and Thraustotheca clavata identify the ancestral oomycete secretome and reveal gene acquisitions by horizontal gene transfer.</title>
        <authorList>
            <person name="Misner I."/>
            <person name="Blouin N."/>
            <person name="Leonard G."/>
            <person name="Richards T.A."/>
            <person name="Lane C.E."/>
        </authorList>
    </citation>
    <scope>NUCLEOTIDE SEQUENCE [LARGE SCALE GENOMIC DNA]</scope>
    <source>
        <strain evidence="5 6">ATCC 48635</strain>
    </source>
</reference>